<dbReference type="RefSeq" id="WP_346127441.1">
    <property type="nucleotide sequence ID" value="NZ_BAAAXC010000015.1"/>
</dbReference>
<accession>A0ABV5PW10</accession>
<evidence type="ECO:0000313" key="1">
    <source>
        <dbReference type="EMBL" id="MFB9527417.1"/>
    </source>
</evidence>
<name>A0ABV5PW10_9ACTN</name>
<sequence>MQLAVGDYLEVLGFQDSGASLSVLEMFDNSPSFLSVKWTGKN</sequence>
<keyword evidence="2" id="KW-1185">Reference proteome</keyword>
<comment type="caution">
    <text evidence="1">The sequence shown here is derived from an EMBL/GenBank/DDBJ whole genome shotgun (WGS) entry which is preliminary data.</text>
</comment>
<dbReference type="Proteomes" id="UP001589646">
    <property type="component" value="Unassembled WGS sequence"/>
</dbReference>
<dbReference type="EMBL" id="JBHMCE010000004">
    <property type="protein sequence ID" value="MFB9527417.1"/>
    <property type="molecule type" value="Genomic_DNA"/>
</dbReference>
<gene>
    <name evidence="1" type="ORF">ACFFRN_12405</name>
</gene>
<protein>
    <submittedName>
        <fullName evidence="1">Uncharacterized protein</fullName>
    </submittedName>
</protein>
<organism evidence="1 2">
    <name type="scientific">Nonomuraea roseola</name>
    <dbReference type="NCBI Taxonomy" id="46179"/>
    <lineage>
        <taxon>Bacteria</taxon>
        <taxon>Bacillati</taxon>
        <taxon>Actinomycetota</taxon>
        <taxon>Actinomycetes</taxon>
        <taxon>Streptosporangiales</taxon>
        <taxon>Streptosporangiaceae</taxon>
        <taxon>Nonomuraea</taxon>
    </lineage>
</organism>
<reference evidence="1 2" key="1">
    <citation type="submission" date="2024-09" db="EMBL/GenBank/DDBJ databases">
        <authorList>
            <person name="Sun Q."/>
            <person name="Mori K."/>
        </authorList>
    </citation>
    <scope>NUCLEOTIDE SEQUENCE [LARGE SCALE GENOMIC DNA]</scope>
    <source>
        <strain evidence="1 2">JCM 3323</strain>
    </source>
</reference>
<evidence type="ECO:0000313" key="2">
    <source>
        <dbReference type="Proteomes" id="UP001589646"/>
    </source>
</evidence>
<proteinExistence type="predicted"/>